<evidence type="ECO:0000313" key="2">
    <source>
        <dbReference type="Proteomes" id="UP001164250"/>
    </source>
</evidence>
<comment type="caution">
    <text evidence="1">The sequence shown here is derived from an EMBL/GenBank/DDBJ whole genome shotgun (WGS) entry which is preliminary data.</text>
</comment>
<protein>
    <submittedName>
        <fullName evidence="1">Uncharacterized protein</fullName>
    </submittedName>
</protein>
<reference evidence="2" key="1">
    <citation type="journal article" date="2023" name="G3 (Bethesda)">
        <title>Genome assembly and association tests identify interacting loci associated with vigor, precocity, and sex in interspecific pistachio rootstocks.</title>
        <authorList>
            <person name="Palmer W."/>
            <person name="Jacygrad E."/>
            <person name="Sagayaradj S."/>
            <person name="Cavanaugh K."/>
            <person name="Han R."/>
            <person name="Bertier L."/>
            <person name="Beede B."/>
            <person name="Kafkas S."/>
            <person name="Golino D."/>
            <person name="Preece J."/>
            <person name="Michelmore R."/>
        </authorList>
    </citation>
    <scope>NUCLEOTIDE SEQUENCE [LARGE SCALE GENOMIC DNA]</scope>
</reference>
<sequence length="37" mass="3941">MSATREDTEVQNAPQTVAAESTSNKPPRPRANAKSTV</sequence>
<name>A0ACC1BF12_9ROSI</name>
<accession>A0ACC1BF12</accession>
<organism evidence="1 2">
    <name type="scientific">Pistacia atlantica</name>
    <dbReference type="NCBI Taxonomy" id="434234"/>
    <lineage>
        <taxon>Eukaryota</taxon>
        <taxon>Viridiplantae</taxon>
        <taxon>Streptophyta</taxon>
        <taxon>Embryophyta</taxon>
        <taxon>Tracheophyta</taxon>
        <taxon>Spermatophyta</taxon>
        <taxon>Magnoliopsida</taxon>
        <taxon>eudicotyledons</taxon>
        <taxon>Gunneridae</taxon>
        <taxon>Pentapetalae</taxon>
        <taxon>rosids</taxon>
        <taxon>malvids</taxon>
        <taxon>Sapindales</taxon>
        <taxon>Anacardiaceae</taxon>
        <taxon>Pistacia</taxon>
    </lineage>
</organism>
<gene>
    <name evidence="1" type="ORF">Patl1_28287</name>
</gene>
<evidence type="ECO:0000313" key="1">
    <source>
        <dbReference type="EMBL" id="KAJ0097447.1"/>
    </source>
</evidence>
<keyword evidence="2" id="KW-1185">Reference proteome</keyword>
<dbReference type="Proteomes" id="UP001164250">
    <property type="component" value="Chromosome 5"/>
</dbReference>
<dbReference type="EMBL" id="CM047901">
    <property type="protein sequence ID" value="KAJ0097447.1"/>
    <property type="molecule type" value="Genomic_DNA"/>
</dbReference>
<proteinExistence type="predicted"/>